<reference evidence="3" key="1">
    <citation type="submission" date="2016-10" db="EMBL/GenBank/DDBJ databases">
        <authorList>
            <person name="Varghese N."/>
            <person name="Submissions S."/>
        </authorList>
    </citation>
    <scope>NUCLEOTIDE SEQUENCE [LARGE SCALE GENOMIC DNA]</scope>
    <source>
        <strain evidence="3">DSM 45501</strain>
    </source>
</reference>
<feature type="compositionally biased region" description="Gly residues" evidence="1">
    <location>
        <begin position="53"/>
        <end position="111"/>
    </location>
</feature>
<sequence>MARLGGRSWSLGGTSGGASLRGGPTSGSDLHNVGPSSRGTRRRTRGGADCEGGRGSACEGGRGSACEGGRGSACEGGRGSACEGGRGSACEGGRGSACEGGRGSACEGGRGSALRHSGAAISREIDAALPRAPLTRPPATTPTPGLRSCRGFPDSAEDSRIRSGSQGSRPWRAVGSPFVKSSSEYSLSLLSLCEPSISRTVPDLERIINDWVVQRCAR</sequence>
<dbReference type="EMBL" id="FPAT01000010">
    <property type="protein sequence ID" value="SFT84482.1"/>
    <property type="molecule type" value="Genomic_DNA"/>
</dbReference>
<protein>
    <submittedName>
        <fullName evidence="2">Uncharacterized protein</fullName>
    </submittedName>
</protein>
<dbReference type="AlphaFoldDB" id="A0A1I7BBP0"/>
<accession>A0A1I7BBP0</accession>
<name>A0A1I7BBP0_9ACTN</name>
<evidence type="ECO:0000256" key="1">
    <source>
        <dbReference type="SAM" id="MobiDB-lite"/>
    </source>
</evidence>
<dbReference type="STRING" id="995060.SAMN04487904_110107"/>
<gene>
    <name evidence="2" type="ORF">SAMN04487904_110107</name>
</gene>
<dbReference type="Proteomes" id="UP000199165">
    <property type="component" value="Unassembled WGS sequence"/>
</dbReference>
<feature type="compositionally biased region" description="Polar residues" evidence="1">
    <location>
        <begin position="26"/>
        <end position="37"/>
    </location>
</feature>
<proteinExistence type="predicted"/>
<feature type="region of interest" description="Disordered" evidence="1">
    <location>
        <begin position="125"/>
        <end position="171"/>
    </location>
</feature>
<evidence type="ECO:0000313" key="3">
    <source>
        <dbReference type="Proteomes" id="UP000199165"/>
    </source>
</evidence>
<evidence type="ECO:0000313" key="2">
    <source>
        <dbReference type="EMBL" id="SFT84482.1"/>
    </source>
</evidence>
<organism evidence="2 3">
    <name type="scientific">Actinopolyspora righensis</name>
    <dbReference type="NCBI Taxonomy" id="995060"/>
    <lineage>
        <taxon>Bacteria</taxon>
        <taxon>Bacillati</taxon>
        <taxon>Actinomycetota</taxon>
        <taxon>Actinomycetes</taxon>
        <taxon>Actinopolysporales</taxon>
        <taxon>Actinopolysporaceae</taxon>
        <taxon>Actinopolyspora</taxon>
        <taxon>Actinopolyspora alba group</taxon>
    </lineage>
</organism>
<feature type="region of interest" description="Disordered" evidence="1">
    <location>
        <begin position="1"/>
        <end position="113"/>
    </location>
</feature>
<keyword evidence="3" id="KW-1185">Reference proteome</keyword>